<sequence length="99" mass="11221">MATIAVSKSTASTSSTFSTLFMQFLLISSCFLAVFAEIHGVPSNKDSAFETAYAIFPRHVRAPYDVMMLAEKREKPLNGYGWDQCEFSPMSCLLRRRRR</sequence>
<reference evidence="2" key="1">
    <citation type="submission" date="2022-11" db="UniProtKB">
        <authorList>
            <consortium name="WormBaseParasite"/>
        </authorList>
    </citation>
    <scope>IDENTIFICATION</scope>
</reference>
<dbReference type="Proteomes" id="UP000887580">
    <property type="component" value="Unplaced"/>
</dbReference>
<evidence type="ECO:0000313" key="2">
    <source>
        <dbReference type="WBParaSite" id="PS1159_v2.g8490.t1"/>
    </source>
</evidence>
<organism evidence="1 2">
    <name type="scientific">Panagrolaimus sp. PS1159</name>
    <dbReference type="NCBI Taxonomy" id="55785"/>
    <lineage>
        <taxon>Eukaryota</taxon>
        <taxon>Metazoa</taxon>
        <taxon>Ecdysozoa</taxon>
        <taxon>Nematoda</taxon>
        <taxon>Chromadorea</taxon>
        <taxon>Rhabditida</taxon>
        <taxon>Tylenchina</taxon>
        <taxon>Panagrolaimomorpha</taxon>
        <taxon>Panagrolaimoidea</taxon>
        <taxon>Panagrolaimidae</taxon>
        <taxon>Panagrolaimus</taxon>
    </lineage>
</organism>
<name>A0AC35GTD7_9BILA</name>
<proteinExistence type="predicted"/>
<protein>
    <submittedName>
        <fullName evidence="2">Uncharacterized protein</fullName>
    </submittedName>
</protein>
<evidence type="ECO:0000313" key="1">
    <source>
        <dbReference type="Proteomes" id="UP000887580"/>
    </source>
</evidence>
<dbReference type="WBParaSite" id="PS1159_v2.g8490.t1">
    <property type="protein sequence ID" value="PS1159_v2.g8490.t1"/>
    <property type="gene ID" value="PS1159_v2.g8490"/>
</dbReference>
<accession>A0AC35GTD7</accession>